<organism evidence="3 4">
    <name type="scientific">Populus trichocarpa</name>
    <name type="common">Western balsam poplar</name>
    <name type="synonym">Populus balsamifera subsp. trichocarpa</name>
    <dbReference type="NCBI Taxonomy" id="3694"/>
    <lineage>
        <taxon>Eukaryota</taxon>
        <taxon>Viridiplantae</taxon>
        <taxon>Streptophyta</taxon>
        <taxon>Embryophyta</taxon>
        <taxon>Tracheophyta</taxon>
        <taxon>Spermatophyta</taxon>
        <taxon>Magnoliopsida</taxon>
        <taxon>eudicotyledons</taxon>
        <taxon>Gunneridae</taxon>
        <taxon>Pentapetalae</taxon>
        <taxon>rosids</taxon>
        <taxon>fabids</taxon>
        <taxon>Malpighiales</taxon>
        <taxon>Salicaceae</taxon>
        <taxon>Saliceae</taxon>
        <taxon>Populus</taxon>
    </lineage>
</organism>
<evidence type="ECO:0000313" key="3">
    <source>
        <dbReference type="EMBL" id="PNT01124.1"/>
    </source>
</evidence>
<dbReference type="GO" id="GO:0003729">
    <property type="term" value="F:mRNA binding"/>
    <property type="evidence" value="ECO:0000318"/>
    <property type="project" value="GO_Central"/>
</dbReference>
<feature type="repeat" description="PPR" evidence="2">
    <location>
        <begin position="267"/>
        <end position="301"/>
    </location>
</feature>
<dbReference type="NCBIfam" id="TIGR00756">
    <property type="entry name" value="PPR"/>
    <property type="match status" value="4"/>
</dbReference>
<dbReference type="Proteomes" id="UP000006729">
    <property type="component" value="Chromosome 15"/>
</dbReference>
<proteinExistence type="predicted"/>
<dbReference type="Gene3D" id="1.25.40.10">
    <property type="entry name" value="Tetratricopeptide repeat domain"/>
    <property type="match status" value="3"/>
</dbReference>
<dbReference type="FunCoup" id="A0A2K1XK21">
    <property type="interactions" value="980"/>
</dbReference>
<dbReference type="InterPro" id="IPR044578">
    <property type="entry name" value="BIR6-like"/>
</dbReference>
<dbReference type="OrthoDB" id="185373at2759"/>
<protein>
    <recommendedName>
        <fullName evidence="5">Pentacotripeptide-repeat region of PRORP domain-containing protein</fullName>
    </recommendedName>
</protein>
<evidence type="ECO:0000256" key="2">
    <source>
        <dbReference type="PROSITE-ProRule" id="PRU00708"/>
    </source>
</evidence>
<dbReference type="GO" id="GO:0008380">
    <property type="term" value="P:RNA splicing"/>
    <property type="evidence" value="ECO:0000318"/>
    <property type="project" value="GO_Central"/>
</dbReference>
<accession>A0A2K1XK21</accession>
<evidence type="ECO:0008006" key="5">
    <source>
        <dbReference type="Google" id="ProtNLM"/>
    </source>
</evidence>
<dbReference type="SMR" id="A0A2K1XK21"/>
<dbReference type="EMBL" id="CM009304">
    <property type="protein sequence ID" value="PNT01124.1"/>
    <property type="molecule type" value="Genomic_DNA"/>
</dbReference>
<feature type="repeat" description="PPR" evidence="2">
    <location>
        <begin position="409"/>
        <end position="443"/>
    </location>
</feature>
<reference evidence="3 4" key="1">
    <citation type="journal article" date="2006" name="Science">
        <title>The genome of black cottonwood, Populus trichocarpa (Torr. &amp; Gray).</title>
        <authorList>
            <person name="Tuskan G.A."/>
            <person name="Difazio S."/>
            <person name="Jansson S."/>
            <person name="Bohlmann J."/>
            <person name="Grigoriev I."/>
            <person name="Hellsten U."/>
            <person name="Putnam N."/>
            <person name="Ralph S."/>
            <person name="Rombauts S."/>
            <person name="Salamov A."/>
            <person name="Schein J."/>
            <person name="Sterck L."/>
            <person name="Aerts A."/>
            <person name="Bhalerao R.R."/>
            <person name="Bhalerao R.P."/>
            <person name="Blaudez D."/>
            <person name="Boerjan W."/>
            <person name="Brun A."/>
            <person name="Brunner A."/>
            <person name="Busov V."/>
            <person name="Campbell M."/>
            <person name="Carlson J."/>
            <person name="Chalot M."/>
            <person name="Chapman J."/>
            <person name="Chen G.L."/>
            <person name="Cooper D."/>
            <person name="Coutinho P.M."/>
            <person name="Couturier J."/>
            <person name="Covert S."/>
            <person name="Cronk Q."/>
            <person name="Cunningham R."/>
            <person name="Davis J."/>
            <person name="Degroeve S."/>
            <person name="Dejardin A."/>
            <person name="Depamphilis C."/>
            <person name="Detter J."/>
            <person name="Dirks B."/>
            <person name="Dubchak I."/>
            <person name="Duplessis S."/>
            <person name="Ehlting J."/>
            <person name="Ellis B."/>
            <person name="Gendler K."/>
            <person name="Goodstein D."/>
            <person name="Gribskov M."/>
            <person name="Grimwood J."/>
            <person name="Groover A."/>
            <person name="Gunter L."/>
            <person name="Hamberger B."/>
            <person name="Heinze B."/>
            <person name="Helariutta Y."/>
            <person name="Henrissat B."/>
            <person name="Holligan D."/>
            <person name="Holt R."/>
            <person name="Huang W."/>
            <person name="Islam-Faridi N."/>
            <person name="Jones S."/>
            <person name="Jones-Rhoades M."/>
            <person name="Jorgensen R."/>
            <person name="Joshi C."/>
            <person name="Kangasjarvi J."/>
            <person name="Karlsson J."/>
            <person name="Kelleher C."/>
            <person name="Kirkpatrick R."/>
            <person name="Kirst M."/>
            <person name="Kohler A."/>
            <person name="Kalluri U."/>
            <person name="Larimer F."/>
            <person name="Leebens-Mack J."/>
            <person name="Leple J.C."/>
            <person name="Locascio P."/>
            <person name="Lou Y."/>
            <person name="Lucas S."/>
            <person name="Martin F."/>
            <person name="Montanini B."/>
            <person name="Napoli C."/>
            <person name="Nelson D.R."/>
            <person name="Nelson C."/>
            <person name="Nieminen K."/>
            <person name="Nilsson O."/>
            <person name="Pereda V."/>
            <person name="Peter G."/>
            <person name="Philippe R."/>
            <person name="Pilate G."/>
            <person name="Poliakov A."/>
            <person name="Razumovskaya J."/>
            <person name="Richardson P."/>
            <person name="Rinaldi C."/>
            <person name="Ritland K."/>
            <person name="Rouze P."/>
            <person name="Ryaboy D."/>
            <person name="Schmutz J."/>
            <person name="Schrader J."/>
            <person name="Segerman B."/>
            <person name="Shin H."/>
            <person name="Siddiqui A."/>
            <person name="Sterky F."/>
            <person name="Terry A."/>
            <person name="Tsai C.J."/>
            <person name="Uberbacher E."/>
            <person name="Unneberg P."/>
            <person name="Vahala J."/>
            <person name="Wall K."/>
            <person name="Wessler S."/>
            <person name="Yang G."/>
            <person name="Yin T."/>
            <person name="Douglas C."/>
            <person name="Marra M."/>
            <person name="Sandberg G."/>
            <person name="Van de Peer Y."/>
            <person name="Rokhsar D."/>
        </authorList>
    </citation>
    <scope>NUCLEOTIDE SEQUENCE [LARGE SCALE GENOMIC DNA]</scope>
    <source>
        <strain evidence="4">cv. Nisqually</strain>
    </source>
</reference>
<sequence length="632" mass="73245">MNRARTILKCLRLYSSVCSNQLSTTRSLSTQVTHFSFSPFSLRALSNHSHNTTYRFNTHQKLYFSSKPNSIVELLSTNEWSAELENDLESLNPSWTHETVIYVLKKLDKDPQKAWDFFNWVSERNGFRPSSLLYSLVLRIVVSKDSMKKFWITIKKMKEEGFYIDEETYLTIMGICKKEKMANDVAALKHFYDRMIDENAKDNVVKDVVRIILEREWNKEVEKKLVGMRIVLTDNFVIRVLKELRSYPVKALRFFQWVDRREGYQHNTVTYNALVRVLGRDDSIGEFWSVVDEMKNAGYEMDIDTYIKISRQFQKIKLMEDAVRLYEFMMDGPFKPSVQDCYILLRSVAASDNPDLDLVSRVVDGYKATGNSLSKSVYDGMHRSFTSAGKFDEAEKIVKAMRDAGYEPDNITYSQLVFGLCKSKRLEEACKVLDEMEAGGCIPDIKTWTILIQGHFAANQVDKGLLCLVKMTEKNTDPDADLLDVLVKGFLSQRKMDGAYTFLVEMVNKLRLVPWQATYKLLIEKLLQVRKLEEATDLLRLMKKHNYPPFPEPFDQYISKFGTVEDAVNFFKVLSVKEYPSSVAYLRMLDSFLREGRDSEARDLLFKCPHHIRKDHKISKLFGSAKTGDKTA</sequence>
<dbReference type="OMA" id="FWDLIQE"/>
<dbReference type="Pfam" id="PF01535">
    <property type="entry name" value="PPR"/>
    <property type="match status" value="3"/>
</dbReference>
<dbReference type="PANTHER" id="PTHR47003">
    <property type="entry name" value="OS01G0970900 PROTEIN"/>
    <property type="match status" value="1"/>
</dbReference>
<dbReference type="GO" id="GO:0005739">
    <property type="term" value="C:mitochondrion"/>
    <property type="evidence" value="ECO:0000318"/>
    <property type="project" value="GO_Central"/>
</dbReference>
<dbReference type="PANTHER" id="PTHR47003:SF2">
    <property type="entry name" value="OS01G0970900 PROTEIN"/>
    <property type="match status" value="1"/>
</dbReference>
<dbReference type="InParanoid" id="A0A2K1XK21"/>
<dbReference type="Gramene" id="Potri.015G084800.1.v4.1">
    <property type="protein sequence ID" value="Potri.015G084800.1.v4.1"/>
    <property type="gene ID" value="Potri.015G084800.v4.1"/>
</dbReference>
<dbReference type="InterPro" id="IPR002885">
    <property type="entry name" value="PPR_rpt"/>
</dbReference>
<feature type="repeat" description="PPR" evidence="2">
    <location>
        <begin position="444"/>
        <end position="478"/>
    </location>
</feature>
<name>A0A2K1XK21_POPTR</name>
<dbReference type="STRING" id="3694.A0A2K1XK21"/>
<gene>
    <name evidence="3" type="ORF">POPTR_015G084800</name>
</gene>
<dbReference type="PROSITE" id="PS51375">
    <property type="entry name" value="PPR"/>
    <property type="match status" value="5"/>
</dbReference>
<feature type="repeat" description="PPR" evidence="2">
    <location>
        <begin position="515"/>
        <end position="549"/>
    </location>
</feature>
<feature type="repeat" description="PPR" evidence="2">
    <location>
        <begin position="374"/>
        <end position="408"/>
    </location>
</feature>
<keyword evidence="4" id="KW-1185">Reference proteome</keyword>
<dbReference type="AlphaFoldDB" id="A0A2K1XK21"/>
<evidence type="ECO:0000313" key="4">
    <source>
        <dbReference type="Proteomes" id="UP000006729"/>
    </source>
</evidence>
<evidence type="ECO:0000256" key="1">
    <source>
        <dbReference type="ARBA" id="ARBA00022737"/>
    </source>
</evidence>
<keyword evidence="1" id="KW-0677">Repeat</keyword>
<dbReference type="Pfam" id="PF12854">
    <property type="entry name" value="PPR_1"/>
    <property type="match status" value="1"/>
</dbReference>
<dbReference type="InterPro" id="IPR011990">
    <property type="entry name" value="TPR-like_helical_dom_sf"/>
</dbReference>